<accession>A0A5D3DFK9</accession>
<reference evidence="1 2" key="1">
    <citation type="submission" date="2019-08" db="EMBL/GenBank/DDBJ databases">
        <title>Draft genome sequences of two oriental melons (Cucumis melo L. var makuwa).</title>
        <authorList>
            <person name="Kwon S.-Y."/>
        </authorList>
    </citation>
    <scope>NUCLEOTIDE SEQUENCE [LARGE SCALE GENOMIC DNA]</scope>
    <source>
        <strain evidence="2">cv. Chang Bougi</strain>
        <tissue evidence="1">Leaf</tissue>
    </source>
</reference>
<name>A0A5D3DFK9_CUCMM</name>
<dbReference type="EMBL" id="SSTD01005075">
    <property type="protein sequence ID" value="TYK22376.1"/>
    <property type="molecule type" value="Genomic_DNA"/>
</dbReference>
<protein>
    <submittedName>
        <fullName evidence="1">Uncharacterized protein</fullName>
    </submittedName>
</protein>
<comment type="caution">
    <text evidence="1">The sequence shown here is derived from an EMBL/GenBank/DDBJ whole genome shotgun (WGS) entry which is preliminary data.</text>
</comment>
<gene>
    <name evidence="1" type="ORF">E5676_scaffold1428G001010</name>
</gene>
<evidence type="ECO:0000313" key="1">
    <source>
        <dbReference type="EMBL" id="TYK22376.1"/>
    </source>
</evidence>
<sequence length="103" mass="11434">MKDEQTVRCGWRRNFNIVDAPSSGSHLLPPAIASSQNSLLPKTNTHSDASPVSYRNLGRYGHPHSPSASRFTVADRCFFAVVVRLTVSSTSVLRHSFPSFYVR</sequence>
<proteinExistence type="predicted"/>
<dbReference type="AlphaFoldDB" id="A0A5D3DFK9"/>
<evidence type="ECO:0000313" key="2">
    <source>
        <dbReference type="Proteomes" id="UP000321947"/>
    </source>
</evidence>
<organism evidence="1 2">
    <name type="scientific">Cucumis melo var. makuwa</name>
    <name type="common">Oriental melon</name>
    <dbReference type="NCBI Taxonomy" id="1194695"/>
    <lineage>
        <taxon>Eukaryota</taxon>
        <taxon>Viridiplantae</taxon>
        <taxon>Streptophyta</taxon>
        <taxon>Embryophyta</taxon>
        <taxon>Tracheophyta</taxon>
        <taxon>Spermatophyta</taxon>
        <taxon>Magnoliopsida</taxon>
        <taxon>eudicotyledons</taxon>
        <taxon>Gunneridae</taxon>
        <taxon>Pentapetalae</taxon>
        <taxon>rosids</taxon>
        <taxon>fabids</taxon>
        <taxon>Cucurbitales</taxon>
        <taxon>Cucurbitaceae</taxon>
        <taxon>Benincaseae</taxon>
        <taxon>Cucumis</taxon>
    </lineage>
</organism>
<dbReference type="Proteomes" id="UP000321947">
    <property type="component" value="Unassembled WGS sequence"/>
</dbReference>